<feature type="domain" description="Methyltransferase small" evidence="4">
    <location>
        <begin position="112"/>
        <end position="194"/>
    </location>
</feature>
<dbReference type="Proteomes" id="UP001628193">
    <property type="component" value="Unassembled WGS sequence"/>
</dbReference>
<dbReference type="SUPFAM" id="SSF53335">
    <property type="entry name" value="S-adenosyl-L-methionine-dependent methyltransferases"/>
    <property type="match status" value="1"/>
</dbReference>
<comment type="caution">
    <text evidence="5">The sequence shown here is derived from an EMBL/GenBank/DDBJ whole genome shotgun (WGS) entry which is preliminary data.</text>
</comment>
<dbReference type="EMBL" id="BAAFGK010000005">
    <property type="protein sequence ID" value="GAB0058770.1"/>
    <property type="molecule type" value="Genomic_DNA"/>
</dbReference>
<sequence length="288" mass="32146">MARRLEAAQLCHANGMQEPYLEAEYLVLHAFSIPLDTRPVKRPSPPADAEARVRRLLELRVHQRQPAPYVTGEAFFAGHRFLVDARVLIPRSRIENILDDPRGFSPWFPKGPPRRILDLCTGSGCLAIALALLLPHAKVDGVDLSGDALEVARLNRERFGLRDRVRLIASDLFAALKGDRYDLIVTNPPYVPQADFDALPPEYHREPAMALVAGEDGLALIGPILEQAPDHLNPGGLLICETGDDVQEILMRRWPDLPVEWLPFHFGGSGVFAVTRELLATWCQQHFP</sequence>
<evidence type="ECO:0000313" key="5">
    <source>
        <dbReference type="EMBL" id="GAB0058770.1"/>
    </source>
</evidence>
<dbReference type="CDD" id="cd02440">
    <property type="entry name" value="AdoMet_MTases"/>
    <property type="match status" value="1"/>
</dbReference>
<dbReference type="Gene3D" id="3.40.50.150">
    <property type="entry name" value="Vaccinia Virus protein VP39"/>
    <property type="match status" value="1"/>
</dbReference>
<evidence type="ECO:0000256" key="2">
    <source>
        <dbReference type="ARBA" id="ARBA00022679"/>
    </source>
</evidence>
<keyword evidence="1 5" id="KW-0489">Methyltransferase</keyword>
<dbReference type="PANTHER" id="PTHR47806:SF1">
    <property type="entry name" value="RIBOSOMAL PROTEIN UL3 GLUTAMINE METHYLTRANSFERASE"/>
    <property type="match status" value="1"/>
</dbReference>
<evidence type="ECO:0000256" key="3">
    <source>
        <dbReference type="ARBA" id="ARBA00022691"/>
    </source>
</evidence>
<reference evidence="5 6" key="1">
    <citation type="submission" date="2024-05" db="EMBL/GenBank/DDBJ databases">
        <authorList>
            <consortium name="Candidatus Magnetaquicoccaceae bacterium FCR-1 genome sequencing consortium"/>
            <person name="Shimoshige H."/>
            <person name="Shimamura S."/>
            <person name="Taoka A."/>
            <person name="Kobayashi H."/>
            <person name="Maekawa T."/>
        </authorList>
    </citation>
    <scope>NUCLEOTIDE SEQUENCE [LARGE SCALE GENOMIC DNA]</scope>
    <source>
        <strain evidence="5 6">FCR-1</strain>
    </source>
</reference>
<dbReference type="InterPro" id="IPR004556">
    <property type="entry name" value="HemK-like"/>
</dbReference>
<dbReference type="Pfam" id="PF05175">
    <property type="entry name" value="MTS"/>
    <property type="match status" value="1"/>
</dbReference>
<protein>
    <submittedName>
        <fullName evidence="5">50S ribosomal protein L3 glutamine methyltransferase</fullName>
        <ecNumber evidence="5">2.1.1.298</ecNumber>
    </submittedName>
</protein>
<dbReference type="InterPro" id="IPR002052">
    <property type="entry name" value="DNA_methylase_N6_adenine_CS"/>
</dbReference>
<evidence type="ECO:0000313" key="6">
    <source>
        <dbReference type="Proteomes" id="UP001628193"/>
    </source>
</evidence>
<dbReference type="InterPro" id="IPR017127">
    <property type="entry name" value="Ribosome_uL3_MTase"/>
</dbReference>
<gene>
    <name evidence="5" type="primary">prmB</name>
    <name evidence="5" type="ORF">SIID45300_03127</name>
</gene>
<evidence type="ECO:0000256" key="1">
    <source>
        <dbReference type="ARBA" id="ARBA00022603"/>
    </source>
</evidence>
<dbReference type="Gene3D" id="1.10.8.10">
    <property type="entry name" value="DNA helicase RuvA subunit, C-terminal domain"/>
    <property type="match status" value="1"/>
</dbReference>
<evidence type="ECO:0000259" key="4">
    <source>
        <dbReference type="Pfam" id="PF05175"/>
    </source>
</evidence>
<accession>A0ABQ0CD07</accession>
<dbReference type="InterPro" id="IPR029063">
    <property type="entry name" value="SAM-dependent_MTases_sf"/>
</dbReference>
<name>A0ABQ0CD07_9PROT</name>
<proteinExistence type="predicted"/>
<dbReference type="PANTHER" id="PTHR47806">
    <property type="entry name" value="50S RIBOSOMAL PROTEIN L3 GLUTAMINE METHYLTRANSFERASE"/>
    <property type="match status" value="1"/>
</dbReference>
<reference evidence="5 6" key="2">
    <citation type="submission" date="2024-09" db="EMBL/GenBank/DDBJ databases">
        <title>Draft genome sequence of Candidatus Magnetaquicoccaceae bacterium FCR-1.</title>
        <authorList>
            <person name="Shimoshige H."/>
            <person name="Shimamura S."/>
            <person name="Taoka A."/>
            <person name="Kobayashi H."/>
            <person name="Maekawa T."/>
        </authorList>
    </citation>
    <scope>NUCLEOTIDE SEQUENCE [LARGE SCALE GENOMIC DNA]</scope>
    <source>
        <strain evidence="5 6">FCR-1</strain>
    </source>
</reference>
<keyword evidence="5" id="KW-0689">Ribosomal protein</keyword>
<dbReference type="GO" id="GO:0032259">
    <property type="term" value="P:methylation"/>
    <property type="evidence" value="ECO:0007669"/>
    <property type="project" value="UniProtKB-KW"/>
</dbReference>
<dbReference type="PIRSF" id="PIRSF037167">
    <property type="entry name" value="Mtase_YfcB_prd"/>
    <property type="match status" value="1"/>
</dbReference>
<keyword evidence="6" id="KW-1185">Reference proteome</keyword>
<keyword evidence="3" id="KW-0949">S-adenosyl-L-methionine</keyword>
<dbReference type="GO" id="GO:0005840">
    <property type="term" value="C:ribosome"/>
    <property type="evidence" value="ECO:0007669"/>
    <property type="project" value="UniProtKB-KW"/>
</dbReference>
<dbReference type="EC" id="2.1.1.298" evidence="5"/>
<dbReference type="NCBIfam" id="TIGR03533">
    <property type="entry name" value="L3_gln_methyl"/>
    <property type="match status" value="1"/>
</dbReference>
<dbReference type="PROSITE" id="PS00092">
    <property type="entry name" value="N6_MTASE"/>
    <property type="match status" value="1"/>
</dbReference>
<dbReference type="GO" id="GO:0008168">
    <property type="term" value="F:methyltransferase activity"/>
    <property type="evidence" value="ECO:0007669"/>
    <property type="project" value="UniProtKB-KW"/>
</dbReference>
<keyword evidence="5" id="KW-0687">Ribonucleoprotein</keyword>
<dbReference type="NCBIfam" id="TIGR00536">
    <property type="entry name" value="hemK_fam"/>
    <property type="match status" value="1"/>
</dbReference>
<keyword evidence="2 5" id="KW-0808">Transferase</keyword>
<organism evidence="5 6">
    <name type="scientific">Candidatus Magnetaquiglobus chichijimensis</name>
    <dbReference type="NCBI Taxonomy" id="3141448"/>
    <lineage>
        <taxon>Bacteria</taxon>
        <taxon>Pseudomonadati</taxon>
        <taxon>Pseudomonadota</taxon>
        <taxon>Magnetococcia</taxon>
        <taxon>Magnetococcales</taxon>
        <taxon>Candidatus Magnetaquicoccaceae</taxon>
        <taxon>Candidatus Magnetaquiglobus</taxon>
    </lineage>
</organism>
<dbReference type="InterPro" id="IPR007848">
    <property type="entry name" value="Small_mtfrase_dom"/>
</dbReference>